<feature type="compositionally biased region" description="Polar residues" evidence="1">
    <location>
        <begin position="505"/>
        <end position="516"/>
    </location>
</feature>
<evidence type="ECO:0000256" key="1">
    <source>
        <dbReference type="SAM" id="MobiDB-lite"/>
    </source>
</evidence>
<sequence length="1225" mass="128152">MDESKEIRHDLESSASTGTTGRSANQDTESTIPGTGINPSDQEKAAENTSSEGLGVAAIGETLTIKKRVLPKGDPVPSVIDPTSSDPTTFKMPEHSSYQPVAGVPPGAAETAASRAFNKANERDQTKDTVKDKDIEQTVSHIPGAFPTDEHPTPIEETAGATATGSTRATDTGSRPYGSGISAGPSAQDTSVPAPSTLTTTASPSTRDTGYGQAEGTKVPDRATTSTIPTSTSADNASSQPESSGTFDRILGAVGLGGTAAAISSALPGTGEEKESRSVSDYPEQPTTTTGVDSYTAPTRSGDVADKPATTTGVDSYNAPTRSGNDWNQPTTTTGVDTYTTPLHSSGVSERLGAATGAAASTGRTPSGPTPSHYRKESIPTTAYPQGQDSPAPINPPVGGTAVAADEEDRQDHGGHRGGLAAAGAGIGLAAGGVAAHEYEHGRSQPEEHGRSQHEEYGRSQPSGSATFYSLTTSDTPSQPAQPTSSLSRPIQEDTSGYEAYKHPSNISPQPYASTDPQKDSTGYGAAATTAGLGVGAGTAAAAIHDYQDSGRQSAGALPYRNAPAASQSTASSDVPFASSQHAQGLSRDIDENPAARSGFSQTPTDLRQPITAEHTDDSRGYGRTAAAAGVGAGVGAAGAYALQHKDEPETGDLSGGKAYPTSQTTVEDQPMVATEPAAVPEPVPSAGDRTAQQVPVAAAATHQDPRRSNEGTDRGGPVPATTSYNEPARDSTTTKPTPGAVQSSEKSTKTEQVLKPEKEDRHTGRDAALAGAAGAGAAAYGAHEYNEHQAEQEAARAAEAKRQQDIAEQEEARRRQFEKDQKAAEKRAAKEEKAEKKHEKAVEKEQKQHEKDLAKEEKEERKHQKELAKEEKKQEKELEKEQKEKEKAAAAAALAEKERRQQYEREERERFEAAEAERKRREKEAAGAAAIGTGAAAGTAAYAAHDKEQQPGETTPRSSRETDRNRLHKDPPQEKKPGILKRIFKRRKNKDTGLEEEYSTDEEEEPRHSSHSGRTGAAVGAGAGVGAATAAAAAHEHHRDEGAAGEGILPQKPSYNPLHKDETIPLVSTDTPIADNLASERQAHQASGTTGRTATGVNEPVSSSTGTYPAGTHSGTGYDTGPTAADTAAAATVPGSAGHDTTARDYGNTTGTTTTTGLPYDPKHDPEASRHLQEVEQQAHQQHGEHHQGGFLHRVIDQLKPLPEPDEIAREHGHEPTHTTTTHD</sequence>
<feature type="compositionally biased region" description="Polar residues" evidence="1">
    <location>
        <begin position="721"/>
        <end position="746"/>
    </location>
</feature>
<reference evidence="2" key="1">
    <citation type="submission" date="2023-01" db="EMBL/GenBank/DDBJ databases">
        <title>Exophiala dermititidis isolated from Cystic Fibrosis Patient.</title>
        <authorList>
            <person name="Kurbessoian T."/>
            <person name="Crocker A."/>
            <person name="Murante D."/>
            <person name="Hogan D.A."/>
            <person name="Stajich J.E."/>
        </authorList>
    </citation>
    <scope>NUCLEOTIDE SEQUENCE</scope>
    <source>
        <strain evidence="2">Ex8</strain>
    </source>
</reference>
<feature type="compositionally biased region" description="Basic and acidic residues" evidence="1">
    <location>
        <begin position="1"/>
        <end position="12"/>
    </location>
</feature>
<feature type="compositionally biased region" description="Polar residues" evidence="1">
    <location>
        <begin position="285"/>
        <end position="299"/>
    </location>
</feature>
<organism evidence="2 3">
    <name type="scientific">Exophiala dermatitidis</name>
    <name type="common">Black yeast-like fungus</name>
    <name type="synonym">Wangiella dermatitidis</name>
    <dbReference type="NCBI Taxonomy" id="5970"/>
    <lineage>
        <taxon>Eukaryota</taxon>
        <taxon>Fungi</taxon>
        <taxon>Dikarya</taxon>
        <taxon>Ascomycota</taxon>
        <taxon>Pezizomycotina</taxon>
        <taxon>Eurotiomycetes</taxon>
        <taxon>Chaetothyriomycetidae</taxon>
        <taxon>Chaetothyriales</taxon>
        <taxon>Herpotrichiellaceae</taxon>
        <taxon>Exophiala</taxon>
    </lineage>
</organism>
<feature type="region of interest" description="Disordered" evidence="1">
    <location>
        <begin position="1204"/>
        <end position="1225"/>
    </location>
</feature>
<feature type="compositionally biased region" description="Basic and acidic residues" evidence="1">
    <location>
        <begin position="896"/>
        <end position="926"/>
    </location>
</feature>
<evidence type="ECO:0000313" key="2">
    <source>
        <dbReference type="EMBL" id="KAJ8992500.1"/>
    </source>
</evidence>
<feature type="compositionally biased region" description="Polar residues" evidence="1">
    <location>
        <begin position="309"/>
        <end position="330"/>
    </location>
</feature>
<feature type="region of interest" description="Disordered" evidence="1">
    <location>
        <begin position="264"/>
        <end position="422"/>
    </location>
</feature>
<feature type="compositionally biased region" description="Polar residues" evidence="1">
    <location>
        <begin position="379"/>
        <end position="389"/>
    </location>
</feature>
<feature type="compositionally biased region" description="Basic and acidic residues" evidence="1">
    <location>
        <begin position="120"/>
        <end position="136"/>
    </location>
</feature>
<feature type="compositionally biased region" description="Polar residues" evidence="1">
    <location>
        <begin position="25"/>
        <end position="40"/>
    </location>
</feature>
<name>A0AAN6EYX6_EXODE</name>
<feature type="compositionally biased region" description="Low complexity" evidence="1">
    <location>
        <begin position="190"/>
        <end position="206"/>
    </location>
</feature>
<feature type="compositionally biased region" description="Low complexity" evidence="1">
    <location>
        <begin position="13"/>
        <end position="24"/>
    </location>
</feature>
<feature type="compositionally biased region" description="Basic and acidic residues" evidence="1">
    <location>
        <begin position="1208"/>
        <end position="1225"/>
    </location>
</feature>
<feature type="compositionally biased region" description="Low complexity" evidence="1">
    <location>
        <begin position="331"/>
        <end position="341"/>
    </location>
</feature>
<feature type="region of interest" description="Disordered" evidence="1">
    <location>
        <begin position="642"/>
        <end position="1191"/>
    </location>
</feature>
<accession>A0AAN6EYX6</accession>
<feature type="compositionally biased region" description="Low complexity" evidence="1">
    <location>
        <begin position="671"/>
        <end position="681"/>
    </location>
</feature>
<feature type="compositionally biased region" description="Basic and acidic residues" evidence="1">
    <location>
        <begin position="704"/>
        <end position="714"/>
    </location>
</feature>
<gene>
    <name evidence="2" type="ORF">HRR80_003599</name>
</gene>
<feature type="compositionally biased region" description="Low complexity" evidence="1">
    <location>
        <begin position="158"/>
        <end position="175"/>
    </location>
</feature>
<feature type="compositionally biased region" description="Low complexity" evidence="1">
    <location>
        <begin position="1116"/>
        <end position="1139"/>
    </location>
</feature>
<proteinExistence type="predicted"/>
<feature type="compositionally biased region" description="Basic and acidic residues" evidence="1">
    <location>
        <begin position="747"/>
        <end position="766"/>
    </location>
</feature>
<feature type="compositionally biased region" description="Basic and acidic residues" evidence="1">
    <location>
        <begin position="1162"/>
        <end position="1175"/>
    </location>
</feature>
<feature type="compositionally biased region" description="Polar residues" evidence="1">
    <location>
        <begin position="460"/>
        <end position="495"/>
    </location>
</feature>
<dbReference type="PANTHER" id="PTHR31534:SF3">
    <property type="entry name" value="HPC2-RELATED DOMAIN-CONTAINING PROTEIN"/>
    <property type="match status" value="1"/>
</dbReference>
<feature type="compositionally biased region" description="Low complexity" evidence="1">
    <location>
        <begin position="224"/>
        <end position="233"/>
    </location>
</feature>
<feature type="compositionally biased region" description="Polar residues" evidence="1">
    <location>
        <begin position="1085"/>
        <end position="1108"/>
    </location>
</feature>
<feature type="compositionally biased region" description="Basic and acidic residues" evidence="1">
    <location>
        <begin position="437"/>
        <end position="458"/>
    </location>
</feature>
<dbReference type="EMBL" id="JAJGCB010000005">
    <property type="protein sequence ID" value="KAJ8992500.1"/>
    <property type="molecule type" value="Genomic_DNA"/>
</dbReference>
<feature type="region of interest" description="Disordered" evidence="1">
    <location>
        <begin position="434"/>
        <end position="529"/>
    </location>
</feature>
<feature type="compositionally biased region" description="Low complexity" evidence="1">
    <location>
        <begin position="353"/>
        <end position="365"/>
    </location>
</feature>
<feature type="compositionally biased region" description="Polar residues" evidence="1">
    <location>
        <begin position="234"/>
        <end position="246"/>
    </location>
</feature>
<evidence type="ECO:0000313" key="3">
    <source>
        <dbReference type="Proteomes" id="UP001161757"/>
    </source>
</evidence>
<feature type="compositionally biased region" description="Low complexity" evidence="1">
    <location>
        <begin position="768"/>
        <end position="783"/>
    </location>
</feature>
<feature type="compositionally biased region" description="Low complexity" evidence="1">
    <location>
        <begin position="691"/>
        <end position="702"/>
    </location>
</feature>
<feature type="compositionally biased region" description="Basic and acidic residues" evidence="1">
    <location>
        <begin position="959"/>
        <end position="978"/>
    </location>
</feature>
<feature type="region of interest" description="Disordered" evidence="1">
    <location>
        <begin position="552"/>
        <end position="625"/>
    </location>
</feature>
<dbReference type="InterPro" id="IPR053109">
    <property type="entry name" value="Ser/Thr-Kinase-Related"/>
</dbReference>
<dbReference type="AlphaFoldDB" id="A0AAN6EYX6"/>
<dbReference type="Proteomes" id="UP001161757">
    <property type="component" value="Unassembled WGS sequence"/>
</dbReference>
<comment type="caution">
    <text evidence="2">The sequence shown here is derived from an EMBL/GenBank/DDBJ whole genome shotgun (WGS) entry which is preliminary data.</text>
</comment>
<feature type="compositionally biased region" description="Low complexity" evidence="1">
    <location>
        <begin position="927"/>
        <end position="944"/>
    </location>
</feature>
<protein>
    <submittedName>
        <fullName evidence="2">Uncharacterized protein</fullName>
    </submittedName>
</protein>
<feature type="compositionally biased region" description="Basic and acidic residues" evidence="1">
    <location>
        <begin position="785"/>
        <end position="889"/>
    </location>
</feature>
<feature type="compositionally biased region" description="Acidic residues" evidence="1">
    <location>
        <begin position="995"/>
        <end position="1005"/>
    </location>
</feature>
<feature type="compositionally biased region" description="Basic residues" evidence="1">
    <location>
        <begin position="979"/>
        <end position="990"/>
    </location>
</feature>
<feature type="region of interest" description="Disordered" evidence="1">
    <location>
        <begin position="1"/>
        <end position="250"/>
    </location>
</feature>
<dbReference type="PANTHER" id="PTHR31534">
    <property type="entry name" value="ATAXIN 7, ISOFORM A"/>
    <property type="match status" value="1"/>
</dbReference>
<feature type="compositionally biased region" description="Polar residues" evidence="1">
    <location>
        <begin position="565"/>
        <end position="584"/>
    </location>
</feature>